<dbReference type="OrthoDB" id="129730at2157"/>
<proteinExistence type="predicted"/>
<keyword evidence="2" id="KW-0012">Acyltransferase</keyword>
<evidence type="ECO:0000256" key="2">
    <source>
        <dbReference type="ARBA" id="ARBA00023315"/>
    </source>
</evidence>
<dbReference type="Pfam" id="PF13420">
    <property type="entry name" value="Acetyltransf_4"/>
    <property type="match status" value="1"/>
</dbReference>
<dbReference type="EMBL" id="BMOC01000013">
    <property type="protein sequence ID" value="GGJ10940.1"/>
    <property type="molecule type" value="Genomic_DNA"/>
</dbReference>
<comment type="caution">
    <text evidence="5">The sequence shown here is derived from an EMBL/GenBank/DDBJ whole genome shotgun (WGS) entry which is preliminary data.</text>
</comment>
<dbReference type="PANTHER" id="PTHR43072">
    <property type="entry name" value="N-ACETYLTRANSFERASE"/>
    <property type="match status" value="1"/>
</dbReference>
<evidence type="ECO:0000313" key="6">
    <source>
        <dbReference type="Proteomes" id="UP000653099"/>
    </source>
</evidence>
<evidence type="ECO:0000256" key="1">
    <source>
        <dbReference type="ARBA" id="ARBA00022679"/>
    </source>
</evidence>
<evidence type="ECO:0000313" key="5">
    <source>
        <dbReference type="EMBL" id="GGJ10940.1"/>
    </source>
</evidence>
<reference evidence="5" key="2">
    <citation type="submission" date="2020-09" db="EMBL/GenBank/DDBJ databases">
        <authorList>
            <person name="Sun Q."/>
            <person name="Ohkuma M."/>
        </authorList>
    </citation>
    <scope>NUCLEOTIDE SEQUENCE</scope>
    <source>
        <strain evidence="5">JCM 14359</strain>
    </source>
</reference>
<dbReference type="PANTHER" id="PTHR43072:SF23">
    <property type="entry name" value="UPF0039 PROTEIN C11D3.02C"/>
    <property type="match status" value="1"/>
</dbReference>
<feature type="region of interest" description="Disordered" evidence="3">
    <location>
        <begin position="1"/>
        <end position="33"/>
    </location>
</feature>
<dbReference type="Gene3D" id="3.40.630.30">
    <property type="match status" value="1"/>
</dbReference>
<evidence type="ECO:0000259" key="4">
    <source>
        <dbReference type="PROSITE" id="PS51186"/>
    </source>
</evidence>
<keyword evidence="1 5" id="KW-0808">Transferase</keyword>
<dbReference type="SUPFAM" id="SSF55729">
    <property type="entry name" value="Acyl-CoA N-acyltransferases (Nat)"/>
    <property type="match status" value="1"/>
</dbReference>
<accession>A0A830EC57</accession>
<gene>
    <name evidence="5" type="ORF">GCM10008995_21060</name>
</gene>
<dbReference type="AlphaFoldDB" id="A0A830EC57"/>
<sequence>MHDDAPPGGDNIGSDLEGTTPADAPVTIRPARPDDASGVRAIYAPFVRDSPVTFRTEVPSVDEMAEEIRETRAEDEYPWYVAAVGSGEREVVGYAYAGRLRDRAAYRWAAETSVYVAPDSHRAGVGRRLYDRLLGTLGRQGYCSAYAAIATPNPGSVAFHESQGFERVGTFPASGFKLGEWHDVVWYHRRLNDPEGEPAAPDSVSVVDGGGPTG</sequence>
<dbReference type="Proteomes" id="UP000653099">
    <property type="component" value="Unassembled WGS sequence"/>
</dbReference>
<name>A0A830EC57_9EURY</name>
<keyword evidence="6" id="KW-1185">Reference proteome</keyword>
<dbReference type="InterPro" id="IPR000182">
    <property type="entry name" value="GNAT_dom"/>
</dbReference>
<reference evidence="5" key="1">
    <citation type="journal article" date="2014" name="Int. J. Syst. Evol. Microbiol.">
        <title>Complete genome sequence of Corynebacterium casei LMG S-19264T (=DSM 44701T), isolated from a smear-ripened cheese.</title>
        <authorList>
            <consortium name="US DOE Joint Genome Institute (JGI-PGF)"/>
            <person name="Walter F."/>
            <person name="Albersmeier A."/>
            <person name="Kalinowski J."/>
            <person name="Ruckert C."/>
        </authorList>
    </citation>
    <scope>NUCLEOTIDE SEQUENCE</scope>
    <source>
        <strain evidence="5">JCM 14359</strain>
    </source>
</reference>
<dbReference type="GO" id="GO:0016747">
    <property type="term" value="F:acyltransferase activity, transferring groups other than amino-acyl groups"/>
    <property type="evidence" value="ECO:0007669"/>
    <property type="project" value="InterPro"/>
</dbReference>
<dbReference type="InterPro" id="IPR016181">
    <property type="entry name" value="Acyl_CoA_acyltransferase"/>
</dbReference>
<evidence type="ECO:0000256" key="3">
    <source>
        <dbReference type="SAM" id="MobiDB-lite"/>
    </source>
</evidence>
<dbReference type="CDD" id="cd04301">
    <property type="entry name" value="NAT_SF"/>
    <property type="match status" value="1"/>
</dbReference>
<feature type="domain" description="N-acetyltransferase" evidence="4">
    <location>
        <begin position="26"/>
        <end position="192"/>
    </location>
</feature>
<protein>
    <submittedName>
        <fullName evidence="5">N-acetyltransferase</fullName>
    </submittedName>
</protein>
<organism evidence="5 6">
    <name type="scientific">Halobellus salinus</name>
    <dbReference type="NCBI Taxonomy" id="931585"/>
    <lineage>
        <taxon>Archaea</taxon>
        <taxon>Methanobacteriati</taxon>
        <taxon>Methanobacteriota</taxon>
        <taxon>Stenosarchaea group</taxon>
        <taxon>Halobacteria</taxon>
        <taxon>Halobacteriales</taxon>
        <taxon>Haloferacaceae</taxon>
        <taxon>Halobellus</taxon>
    </lineage>
</organism>
<dbReference type="RefSeq" id="WP_188787376.1">
    <property type="nucleotide sequence ID" value="NZ_BMOC01000013.1"/>
</dbReference>
<dbReference type="PROSITE" id="PS51186">
    <property type="entry name" value="GNAT"/>
    <property type="match status" value="1"/>
</dbReference>